<comment type="caution">
    <text evidence="2">The sequence shown here is derived from an EMBL/GenBank/DDBJ whole genome shotgun (WGS) entry which is preliminary data.</text>
</comment>
<dbReference type="InterPro" id="IPR053136">
    <property type="entry name" value="UTP_pyrophosphatase-like"/>
</dbReference>
<feature type="domain" description="YgjP-like metallopeptidase" evidence="1">
    <location>
        <begin position="86"/>
        <end position="180"/>
    </location>
</feature>
<organism evidence="2 3">
    <name type="scientific">Candidatus Magasanikbacteria bacterium CG10_big_fil_rev_8_21_14_0_10_43_6</name>
    <dbReference type="NCBI Taxonomy" id="1974650"/>
    <lineage>
        <taxon>Bacteria</taxon>
        <taxon>Candidatus Magasanikiibacteriota</taxon>
    </lineage>
</organism>
<sequence length="184" mass="21698">MQHHMQEGERAIFYNLKRSARAKQLRISVHAGGAVVVTAPVRMRESSVHRYIRTKFYWIYTKSSTAPAKNNENLLSTSRVHFLQHKKEALHLVQKKIIACNTFYGFSYNTVRIKQHTTKWGSCSAKRNLNFNYKIIFLPESLQEYIIVHELCHLQEMNHSKDFWTLVAQTVPDYKKRKKQFLSL</sequence>
<dbReference type="CDD" id="cd07344">
    <property type="entry name" value="M48_yhfN_like"/>
    <property type="match status" value="1"/>
</dbReference>
<reference evidence="3" key="1">
    <citation type="submission" date="2017-09" db="EMBL/GenBank/DDBJ databases">
        <title>Depth-based differentiation of microbial function through sediment-hosted aquifers and enrichment of novel symbionts in the deep terrestrial subsurface.</title>
        <authorList>
            <person name="Probst A.J."/>
            <person name="Ladd B."/>
            <person name="Jarett J.K."/>
            <person name="Geller-Mcgrath D.E."/>
            <person name="Sieber C.M.K."/>
            <person name="Emerson J.B."/>
            <person name="Anantharaman K."/>
            <person name="Thomas B.C."/>
            <person name="Malmstrom R."/>
            <person name="Stieglmeier M."/>
            <person name="Klingl A."/>
            <person name="Woyke T."/>
            <person name="Ryan C.M."/>
            <person name="Banfield J.F."/>
        </authorList>
    </citation>
    <scope>NUCLEOTIDE SEQUENCE [LARGE SCALE GENOMIC DNA]</scope>
</reference>
<evidence type="ECO:0000313" key="2">
    <source>
        <dbReference type="EMBL" id="PIT86272.1"/>
    </source>
</evidence>
<dbReference type="PANTHER" id="PTHR30399:SF1">
    <property type="entry name" value="UTP PYROPHOSPHATASE"/>
    <property type="match status" value="1"/>
</dbReference>
<dbReference type="Pfam" id="PF01863">
    <property type="entry name" value="YgjP-like"/>
    <property type="match status" value="1"/>
</dbReference>
<dbReference type="AlphaFoldDB" id="A0A2M6W0B9"/>
<dbReference type="EMBL" id="PFBZ01000179">
    <property type="protein sequence ID" value="PIT86272.1"/>
    <property type="molecule type" value="Genomic_DNA"/>
</dbReference>
<dbReference type="PANTHER" id="PTHR30399">
    <property type="entry name" value="UNCHARACTERIZED PROTEIN YGJP"/>
    <property type="match status" value="1"/>
</dbReference>
<dbReference type="Gene3D" id="3.30.2010.10">
    <property type="entry name" value="Metalloproteases ('zincins'), catalytic domain"/>
    <property type="match status" value="1"/>
</dbReference>
<proteinExistence type="predicted"/>
<evidence type="ECO:0000259" key="1">
    <source>
        <dbReference type="Pfam" id="PF01863"/>
    </source>
</evidence>
<dbReference type="InterPro" id="IPR002725">
    <property type="entry name" value="YgjP-like_metallopeptidase"/>
</dbReference>
<dbReference type="Proteomes" id="UP000229362">
    <property type="component" value="Unassembled WGS sequence"/>
</dbReference>
<gene>
    <name evidence="2" type="ORF">COU33_04125</name>
</gene>
<name>A0A2M6W0B9_9BACT</name>
<evidence type="ECO:0000313" key="3">
    <source>
        <dbReference type="Proteomes" id="UP000229362"/>
    </source>
</evidence>
<accession>A0A2M6W0B9</accession>
<protein>
    <recommendedName>
        <fullName evidence="1">YgjP-like metallopeptidase domain-containing protein</fullName>
    </recommendedName>
</protein>